<evidence type="ECO:0008006" key="4">
    <source>
        <dbReference type="Google" id="ProtNLM"/>
    </source>
</evidence>
<accession>A0ABD0PT59</accession>
<dbReference type="Pfam" id="PF00435">
    <property type="entry name" value="Spectrin"/>
    <property type="match status" value="1"/>
</dbReference>
<dbReference type="Proteomes" id="UP001529510">
    <property type="component" value="Unassembled WGS sequence"/>
</dbReference>
<feature type="coiled-coil region" evidence="1">
    <location>
        <begin position="22"/>
        <end position="53"/>
    </location>
</feature>
<evidence type="ECO:0000313" key="2">
    <source>
        <dbReference type="EMBL" id="KAL0177224.1"/>
    </source>
</evidence>
<dbReference type="AlphaFoldDB" id="A0ABD0PT59"/>
<gene>
    <name evidence="2" type="ORF">M9458_026118</name>
</gene>
<dbReference type="SUPFAM" id="SSF46966">
    <property type="entry name" value="Spectrin repeat"/>
    <property type="match status" value="1"/>
</dbReference>
<evidence type="ECO:0000256" key="1">
    <source>
        <dbReference type="SAM" id="Coils"/>
    </source>
</evidence>
<dbReference type="EMBL" id="JAMKFB020000013">
    <property type="protein sequence ID" value="KAL0177224.1"/>
    <property type="molecule type" value="Genomic_DNA"/>
</dbReference>
<organism evidence="2 3">
    <name type="scientific">Cirrhinus mrigala</name>
    <name type="common">Mrigala</name>
    <dbReference type="NCBI Taxonomy" id="683832"/>
    <lineage>
        <taxon>Eukaryota</taxon>
        <taxon>Metazoa</taxon>
        <taxon>Chordata</taxon>
        <taxon>Craniata</taxon>
        <taxon>Vertebrata</taxon>
        <taxon>Euteleostomi</taxon>
        <taxon>Actinopterygii</taxon>
        <taxon>Neopterygii</taxon>
        <taxon>Teleostei</taxon>
        <taxon>Ostariophysi</taxon>
        <taxon>Cypriniformes</taxon>
        <taxon>Cyprinidae</taxon>
        <taxon>Labeoninae</taxon>
        <taxon>Labeonini</taxon>
        <taxon>Cirrhinus</taxon>
    </lineage>
</organism>
<protein>
    <recommendedName>
        <fullName evidence="4">Dystrophin</fullName>
    </recommendedName>
</protein>
<feature type="non-terminal residue" evidence="2">
    <location>
        <position position="1"/>
    </location>
</feature>
<keyword evidence="1" id="KW-0175">Coiled coil</keyword>
<dbReference type="Gene3D" id="1.20.58.60">
    <property type="match status" value="1"/>
</dbReference>
<evidence type="ECO:0000313" key="3">
    <source>
        <dbReference type="Proteomes" id="UP001529510"/>
    </source>
</evidence>
<dbReference type="InterPro" id="IPR002017">
    <property type="entry name" value="Spectrin_repeat"/>
</dbReference>
<reference evidence="2 3" key="1">
    <citation type="submission" date="2024-05" db="EMBL/GenBank/DDBJ databases">
        <title>Genome sequencing and assembly of Indian major carp, Cirrhinus mrigala (Hamilton, 1822).</title>
        <authorList>
            <person name="Mohindra V."/>
            <person name="Chowdhury L.M."/>
            <person name="Lal K."/>
            <person name="Jena J.K."/>
        </authorList>
    </citation>
    <scope>NUCLEOTIDE SEQUENCE [LARGE SCALE GENOMIC DNA]</scope>
    <source>
        <strain evidence="2">CM1030</strain>
        <tissue evidence="2">Blood</tissue>
    </source>
</reference>
<name>A0ABD0PT59_CIRMR</name>
<sequence>NDVLAHKTTVEAVNKAGSDLIDSSAGEEARGLQNKLENLNQRWRTILEKTEQRRQLLDSALLQTWQPSGISEAERFLKWRYD</sequence>
<keyword evidence="3" id="KW-1185">Reference proteome</keyword>
<comment type="caution">
    <text evidence="2">The sequence shown here is derived from an EMBL/GenBank/DDBJ whole genome shotgun (WGS) entry which is preliminary data.</text>
</comment>
<proteinExistence type="predicted"/>